<feature type="binding site" evidence="7 8">
    <location>
        <position position="60"/>
    </location>
    <ligand>
        <name>S-adenosyl-L-methionine</name>
        <dbReference type="ChEBI" id="CHEBI:59789"/>
    </ligand>
</feature>
<protein>
    <recommendedName>
        <fullName evidence="7">Ribosomal RNA small subunit methyltransferase A</fullName>
        <ecNumber evidence="7">2.1.1.182</ecNumber>
    </recommendedName>
    <alternativeName>
        <fullName evidence="7">16S rRNA (adenine(1518)-N(6)/adenine(1519)-N(6))-dimethyltransferase</fullName>
    </alternativeName>
    <alternativeName>
        <fullName evidence="7">16S rRNA dimethyladenosine transferase</fullName>
    </alternativeName>
    <alternativeName>
        <fullName evidence="7">16S rRNA dimethylase</fullName>
    </alternativeName>
    <alternativeName>
        <fullName evidence="7">S-adenosylmethionine-6-N', N'-adenosyl(rRNA) dimethyltransferase</fullName>
    </alternativeName>
</protein>
<dbReference type="PROSITE" id="PS01131">
    <property type="entry name" value="RRNA_A_DIMETH"/>
    <property type="match status" value="1"/>
</dbReference>
<comment type="subcellular location">
    <subcellularLocation>
        <location evidence="7">Cytoplasm</location>
    </subcellularLocation>
</comment>
<dbReference type="Pfam" id="PF00398">
    <property type="entry name" value="RrnaAD"/>
    <property type="match status" value="1"/>
</dbReference>
<dbReference type="HAMAP" id="MF_00607">
    <property type="entry name" value="16SrRNA_methyltr_A"/>
    <property type="match status" value="1"/>
</dbReference>
<dbReference type="Proteomes" id="UP001236620">
    <property type="component" value="Unassembled WGS sequence"/>
</dbReference>
<proteinExistence type="inferred from homology"/>
<feature type="binding site" evidence="7 8">
    <location>
        <position position="12"/>
    </location>
    <ligand>
        <name>S-adenosyl-L-methionine</name>
        <dbReference type="ChEBI" id="CHEBI:59789"/>
    </ligand>
</feature>
<evidence type="ECO:0000256" key="6">
    <source>
        <dbReference type="ARBA" id="ARBA00022884"/>
    </source>
</evidence>
<dbReference type="EC" id="2.1.1.182" evidence="7"/>
<sequence length="264" mass="30364">MQVKAKKHFGQNFISDPKLISRIVDVLNDDSDQLIIEIGPGTGALTTELVKRFKKVVAIEIDKELEPILKSKINSDNFDFVLADVLTVDFESIIKQYDFKKVSIISNMPYYITSEILFKTLKISHLLNKAVFMMQKEVAVRLCANKNENNYNNLSVVCEFYSDRKYEFTVVKGMFRPIPKVDSAIVSLTFNDKFKSQVKDDQKFAEFVRKLFNNKRKTILNNLTNIVSDKNLASQYLNKANIDAKKRPEQLGLEEFIVLFNLIG</sequence>
<comment type="function">
    <text evidence="7">Specifically dimethylates two adjacent adenosines (A1518 and A1519) in the loop of a conserved hairpin near the 3'-end of 16S rRNA in the 30S particle. May play a critical role in biogenesis of 30S subunits.</text>
</comment>
<feature type="binding site" evidence="7 8">
    <location>
        <position position="39"/>
    </location>
    <ligand>
        <name>S-adenosyl-L-methionine</name>
        <dbReference type="ChEBI" id="CHEBI:59789"/>
    </ligand>
</feature>
<dbReference type="InterPro" id="IPR029063">
    <property type="entry name" value="SAM-dependent_MTases_sf"/>
</dbReference>
<name>A0ABU0NER5_9MOLU</name>
<feature type="binding site" evidence="7 8">
    <location>
        <position position="84"/>
    </location>
    <ligand>
        <name>S-adenosyl-L-methionine</name>
        <dbReference type="ChEBI" id="CHEBI:59789"/>
    </ligand>
</feature>
<gene>
    <name evidence="7" type="primary">rsmA</name>
    <name evidence="7" type="synonym">ksgA</name>
    <name evidence="10" type="ORF">J2Z63_000335</name>
</gene>
<feature type="domain" description="Ribosomal RNA adenine methylase transferase N-terminal" evidence="9">
    <location>
        <begin position="19"/>
        <end position="192"/>
    </location>
</feature>
<evidence type="ECO:0000256" key="8">
    <source>
        <dbReference type="PROSITE-ProRule" id="PRU01026"/>
    </source>
</evidence>
<evidence type="ECO:0000256" key="5">
    <source>
        <dbReference type="ARBA" id="ARBA00022691"/>
    </source>
</evidence>
<dbReference type="EMBL" id="JAUSWP010000002">
    <property type="protein sequence ID" value="MDQ0567692.1"/>
    <property type="molecule type" value="Genomic_DNA"/>
</dbReference>
<keyword evidence="5 7" id="KW-0949">S-adenosyl-L-methionine</keyword>
<dbReference type="CDD" id="cd02440">
    <property type="entry name" value="AdoMet_MTases"/>
    <property type="match status" value="1"/>
</dbReference>
<dbReference type="SMART" id="SM00650">
    <property type="entry name" value="rADc"/>
    <property type="match status" value="1"/>
</dbReference>
<evidence type="ECO:0000256" key="7">
    <source>
        <dbReference type="HAMAP-Rule" id="MF_00607"/>
    </source>
</evidence>
<evidence type="ECO:0000256" key="2">
    <source>
        <dbReference type="ARBA" id="ARBA00022552"/>
    </source>
</evidence>
<comment type="caution">
    <text evidence="10">The sequence shown here is derived from an EMBL/GenBank/DDBJ whole genome shotgun (WGS) entry which is preliminary data.</text>
</comment>
<keyword evidence="3 7" id="KW-0489">Methyltransferase</keyword>
<comment type="catalytic activity">
    <reaction evidence="7">
        <text>adenosine(1518)/adenosine(1519) in 16S rRNA + 4 S-adenosyl-L-methionine = N(6)-dimethyladenosine(1518)/N(6)-dimethyladenosine(1519) in 16S rRNA + 4 S-adenosyl-L-homocysteine + 4 H(+)</text>
        <dbReference type="Rhea" id="RHEA:19609"/>
        <dbReference type="Rhea" id="RHEA-COMP:10232"/>
        <dbReference type="Rhea" id="RHEA-COMP:10233"/>
        <dbReference type="ChEBI" id="CHEBI:15378"/>
        <dbReference type="ChEBI" id="CHEBI:57856"/>
        <dbReference type="ChEBI" id="CHEBI:59789"/>
        <dbReference type="ChEBI" id="CHEBI:74411"/>
        <dbReference type="ChEBI" id="CHEBI:74493"/>
        <dbReference type="EC" id="2.1.1.182"/>
    </reaction>
</comment>
<dbReference type="InterPro" id="IPR001737">
    <property type="entry name" value="KsgA/Erm"/>
</dbReference>
<dbReference type="InterPro" id="IPR023165">
    <property type="entry name" value="rRNA_Ade_diMease-like_C"/>
</dbReference>
<keyword evidence="1 7" id="KW-0963">Cytoplasm</keyword>
<dbReference type="Gene3D" id="1.10.8.100">
    <property type="entry name" value="Ribosomal RNA adenine dimethylase-like, domain 2"/>
    <property type="match status" value="1"/>
</dbReference>
<dbReference type="InterPro" id="IPR020596">
    <property type="entry name" value="rRNA_Ade_Mease_Trfase_CS"/>
</dbReference>
<dbReference type="NCBIfam" id="TIGR00755">
    <property type="entry name" value="ksgA"/>
    <property type="match status" value="1"/>
</dbReference>
<evidence type="ECO:0000313" key="11">
    <source>
        <dbReference type="Proteomes" id="UP001236620"/>
    </source>
</evidence>
<evidence type="ECO:0000256" key="1">
    <source>
        <dbReference type="ARBA" id="ARBA00022490"/>
    </source>
</evidence>
<keyword evidence="2 7" id="KW-0698">rRNA processing</keyword>
<dbReference type="InterPro" id="IPR020598">
    <property type="entry name" value="rRNA_Ade_methylase_Trfase_N"/>
</dbReference>
<evidence type="ECO:0000256" key="3">
    <source>
        <dbReference type="ARBA" id="ARBA00022603"/>
    </source>
</evidence>
<keyword evidence="4 7" id="KW-0808">Transferase</keyword>
<reference evidence="10" key="1">
    <citation type="submission" date="2023-07" db="EMBL/GenBank/DDBJ databases">
        <title>Genomic Encyclopedia of Type Strains, Phase IV (KMG-IV): sequencing the most valuable type-strain genomes for metagenomic binning, comparative biology and taxonomic classification.</title>
        <authorList>
            <person name="Goeker M."/>
        </authorList>
    </citation>
    <scope>NUCLEOTIDE SEQUENCE [LARGE SCALE GENOMIC DNA]</scope>
    <source>
        <strain evidence="10">DSM 22019</strain>
    </source>
</reference>
<keyword evidence="6 7" id="KW-0694">RNA-binding</keyword>
<dbReference type="Gene3D" id="3.40.50.150">
    <property type="entry name" value="Vaccinia Virus protein VP39"/>
    <property type="match status" value="1"/>
</dbReference>
<feature type="binding site" evidence="7 8">
    <location>
        <position position="107"/>
    </location>
    <ligand>
        <name>S-adenosyl-L-methionine</name>
        <dbReference type="ChEBI" id="CHEBI:59789"/>
    </ligand>
</feature>
<comment type="similarity">
    <text evidence="7">Belongs to the class I-like SAM-binding methyltransferase superfamily. rRNA adenine N(6)-methyltransferase family. RsmA subfamily.</text>
</comment>
<dbReference type="SUPFAM" id="SSF53335">
    <property type="entry name" value="S-adenosyl-L-methionine-dependent methyltransferases"/>
    <property type="match status" value="1"/>
</dbReference>
<dbReference type="PROSITE" id="PS51689">
    <property type="entry name" value="SAM_RNA_A_N6_MT"/>
    <property type="match status" value="1"/>
</dbReference>
<organism evidence="10 11">
    <name type="scientific">Mycoplasma yeatsii</name>
    <dbReference type="NCBI Taxonomy" id="51365"/>
    <lineage>
        <taxon>Bacteria</taxon>
        <taxon>Bacillati</taxon>
        <taxon>Mycoplasmatota</taxon>
        <taxon>Mollicutes</taxon>
        <taxon>Mycoplasmataceae</taxon>
        <taxon>Mycoplasma</taxon>
    </lineage>
</organism>
<dbReference type="InterPro" id="IPR011530">
    <property type="entry name" value="rRNA_adenine_dimethylase"/>
</dbReference>
<keyword evidence="11" id="KW-1185">Reference proteome</keyword>
<dbReference type="PANTHER" id="PTHR11727:SF7">
    <property type="entry name" value="DIMETHYLADENOSINE TRANSFERASE-RELATED"/>
    <property type="match status" value="1"/>
</dbReference>
<accession>A0ABU0NER5</accession>
<evidence type="ECO:0000256" key="4">
    <source>
        <dbReference type="ARBA" id="ARBA00022679"/>
    </source>
</evidence>
<dbReference type="PANTHER" id="PTHR11727">
    <property type="entry name" value="DIMETHYLADENOSINE TRANSFERASE"/>
    <property type="match status" value="1"/>
</dbReference>
<evidence type="ECO:0000259" key="9">
    <source>
        <dbReference type="SMART" id="SM00650"/>
    </source>
</evidence>
<dbReference type="RefSeq" id="WP_307444562.1">
    <property type="nucleotide sequence ID" value="NZ_JAUSWP010000002.1"/>
</dbReference>
<feature type="binding site" evidence="7 8">
    <location>
        <position position="14"/>
    </location>
    <ligand>
        <name>S-adenosyl-L-methionine</name>
        <dbReference type="ChEBI" id="CHEBI:59789"/>
    </ligand>
</feature>
<evidence type="ECO:0000313" key="10">
    <source>
        <dbReference type="EMBL" id="MDQ0567692.1"/>
    </source>
</evidence>
<dbReference type="GO" id="GO:0052908">
    <property type="term" value="F:16S rRNA (adenine(1518)-N(6)/adenine(1519)-N(6))-dimethyltransferase activity"/>
    <property type="evidence" value="ECO:0007669"/>
    <property type="project" value="UniProtKB-EC"/>
</dbReference>